<feature type="transmembrane region" description="Helical" evidence="6">
    <location>
        <begin position="364"/>
        <end position="385"/>
    </location>
</feature>
<feature type="region of interest" description="Disordered" evidence="5">
    <location>
        <begin position="1"/>
        <end position="25"/>
    </location>
</feature>
<evidence type="ECO:0000256" key="3">
    <source>
        <dbReference type="ARBA" id="ARBA00022989"/>
    </source>
</evidence>
<dbReference type="InterPro" id="IPR036259">
    <property type="entry name" value="MFS_trans_sf"/>
</dbReference>
<evidence type="ECO:0000313" key="8">
    <source>
        <dbReference type="EMBL" id="CAG8428851.1"/>
    </source>
</evidence>
<feature type="transmembrane region" description="Helical" evidence="6">
    <location>
        <begin position="173"/>
        <end position="195"/>
    </location>
</feature>
<keyword evidence="2 6" id="KW-0812">Transmembrane</keyword>
<dbReference type="PROSITE" id="PS50850">
    <property type="entry name" value="MFS"/>
    <property type="match status" value="1"/>
</dbReference>
<feature type="transmembrane region" description="Helical" evidence="6">
    <location>
        <begin position="295"/>
        <end position="313"/>
    </location>
</feature>
<keyword evidence="3 6" id="KW-1133">Transmembrane helix</keyword>
<evidence type="ECO:0000259" key="7">
    <source>
        <dbReference type="PROSITE" id="PS50850"/>
    </source>
</evidence>
<dbReference type="PANTHER" id="PTHR23502">
    <property type="entry name" value="MAJOR FACILITATOR SUPERFAMILY"/>
    <property type="match status" value="1"/>
</dbReference>
<feature type="transmembrane region" description="Helical" evidence="6">
    <location>
        <begin position="201"/>
        <end position="222"/>
    </location>
</feature>
<evidence type="ECO:0000256" key="4">
    <source>
        <dbReference type="ARBA" id="ARBA00023136"/>
    </source>
</evidence>
<feature type="transmembrane region" description="Helical" evidence="6">
    <location>
        <begin position="140"/>
        <end position="161"/>
    </location>
</feature>
<dbReference type="GO" id="GO:0016020">
    <property type="term" value="C:membrane"/>
    <property type="evidence" value="ECO:0007669"/>
    <property type="project" value="UniProtKB-SubCell"/>
</dbReference>
<comment type="caution">
    <text evidence="8">The sequence shown here is derived from an EMBL/GenBank/DDBJ whole genome shotgun (WGS) entry which is preliminary data.</text>
</comment>
<feature type="transmembrane region" description="Helical" evidence="6">
    <location>
        <begin position="113"/>
        <end position="134"/>
    </location>
</feature>
<sequence>MSQTVSRPNGYSKSNRADLDHPQPTLITFSENDPENPLNWPRARKWVITLVVSLSVFLMPLSSSIVAPELSTIRDDLQMGSSLEAVLVLSTFVLTYCLGPLILGPLSEIYGRVVVLHFGNSFYLVFNLVCGFARNKGELLAFRVLAGFGGAGGLVVGAGIISDCFSKEERGWVIAIYNLGPVFGPSIGAVIGGFITQYTTWRWAFWATSIFDGALIILGLIVMKETYPPIILARRKQKLSTPDQLFTTPYEKPDQTLTQLYRNSLLRPLHLLRVQPIIQLLALFYAYLYGLILHYLALGIGYFLGSQICGLLADPIYKNLKGPDTGKPEYRVILMFPASVLAPIGLLWYGWAAQTETHWIVPDLGIALFAAAAMVSFQCTTAYLYEAFTLYAASATGAVYILRALTGFGFPLFGPAMYRTLDFGWGTTVVALVAVVLGVPAPVILWRFGAGLRARSDFAVG</sequence>
<dbReference type="Proteomes" id="UP001152592">
    <property type="component" value="Unassembled WGS sequence"/>
</dbReference>
<reference evidence="8" key="1">
    <citation type="submission" date="2021-07" db="EMBL/GenBank/DDBJ databases">
        <authorList>
            <person name="Branca A.L. A."/>
        </authorList>
    </citation>
    <scope>NUCLEOTIDE SEQUENCE</scope>
</reference>
<proteinExistence type="predicted"/>
<feature type="transmembrane region" description="Helical" evidence="6">
    <location>
        <begin position="46"/>
        <end position="66"/>
    </location>
</feature>
<feature type="transmembrane region" description="Helical" evidence="6">
    <location>
        <begin position="333"/>
        <end position="352"/>
    </location>
</feature>
<evidence type="ECO:0000256" key="2">
    <source>
        <dbReference type="ARBA" id="ARBA00022692"/>
    </source>
</evidence>
<feature type="compositionally biased region" description="Polar residues" evidence="5">
    <location>
        <begin position="1"/>
        <end position="14"/>
    </location>
</feature>
<dbReference type="EMBL" id="CAJVPD010000304">
    <property type="protein sequence ID" value="CAG8428851.1"/>
    <property type="molecule type" value="Genomic_DNA"/>
</dbReference>
<feature type="transmembrane region" description="Helical" evidence="6">
    <location>
        <begin position="423"/>
        <end position="446"/>
    </location>
</feature>
<name>A0A9W4P0P7_9EURO</name>
<dbReference type="PANTHER" id="PTHR23502:SF60">
    <property type="entry name" value="MAJOR FACILITATOR SUPERFAMILY (MFS) PROFILE DOMAIN-CONTAINING PROTEIN-RELATED"/>
    <property type="match status" value="1"/>
</dbReference>
<keyword evidence="4 6" id="KW-0472">Membrane</keyword>
<accession>A0A9W4P0P7</accession>
<comment type="subcellular location">
    <subcellularLocation>
        <location evidence="1">Membrane</location>
        <topology evidence="1">Multi-pass membrane protein</topology>
    </subcellularLocation>
</comment>
<dbReference type="OrthoDB" id="10021397at2759"/>
<dbReference type="GO" id="GO:0022857">
    <property type="term" value="F:transmembrane transporter activity"/>
    <property type="evidence" value="ECO:0007669"/>
    <property type="project" value="InterPro"/>
</dbReference>
<gene>
    <name evidence="8" type="ORF">PSALAMII_LOCUS10670</name>
</gene>
<evidence type="ECO:0000256" key="5">
    <source>
        <dbReference type="SAM" id="MobiDB-lite"/>
    </source>
</evidence>
<dbReference type="InterPro" id="IPR020846">
    <property type="entry name" value="MFS_dom"/>
</dbReference>
<evidence type="ECO:0000256" key="1">
    <source>
        <dbReference type="ARBA" id="ARBA00004141"/>
    </source>
</evidence>
<dbReference type="Pfam" id="PF07690">
    <property type="entry name" value="MFS_1"/>
    <property type="match status" value="1"/>
</dbReference>
<evidence type="ECO:0000256" key="6">
    <source>
        <dbReference type="SAM" id="Phobius"/>
    </source>
</evidence>
<evidence type="ECO:0000313" key="9">
    <source>
        <dbReference type="Proteomes" id="UP001152592"/>
    </source>
</evidence>
<feature type="transmembrane region" description="Helical" evidence="6">
    <location>
        <begin position="86"/>
        <end position="106"/>
    </location>
</feature>
<dbReference type="InterPro" id="IPR011701">
    <property type="entry name" value="MFS"/>
</dbReference>
<dbReference type="Gene3D" id="1.20.1250.20">
    <property type="entry name" value="MFS general substrate transporter like domains"/>
    <property type="match status" value="1"/>
</dbReference>
<feature type="domain" description="Major facilitator superfamily (MFS) profile" evidence="7">
    <location>
        <begin position="48"/>
        <end position="453"/>
    </location>
</feature>
<protein>
    <recommendedName>
        <fullName evidence="7">Major facilitator superfamily (MFS) profile domain-containing protein</fullName>
    </recommendedName>
</protein>
<dbReference type="SUPFAM" id="SSF103473">
    <property type="entry name" value="MFS general substrate transporter"/>
    <property type="match status" value="1"/>
</dbReference>
<feature type="transmembrane region" description="Helical" evidence="6">
    <location>
        <begin position="397"/>
        <end position="417"/>
    </location>
</feature>
<organism evidence="8 9">
    <name type="scientific">Penicillium salamii</name>
    <dbReference type="NCBI Taxonomy" id="1612424"/>
    <lineage>
        <taxon>Eukaryota</taxon>
        <taxon>Fungi</taxon>
        <taxon>Dikarya</taxon>
        <taxon>Ascomycota</taxon>
        <taxon>Pezizomycotina</taxon>
        <taxon>Eurotiomycetes</taxon>
        <taxon>Eurotiomycetidae</taxon>
        <taxon>Eurotiales</taxon>
        <taxon>Aspergillaceae</taxon>
        <taxon>Penicillium</taxon>
    </lineage>
</organism>
<dbReference type="AlphaFoldDB" id="A0A9W4P0P7"/>